<dbReference type="AlphaFoldDB" id="A0A399R185"/>
<proteinExistence type="predicted"/>
<evidence type="ECO:0008006" key="3">
    <source>
        <dbReference type="Google" id="ProtNLM"/>
    </source>
</evidence>
<dbReference type="EMBL" id="QWGB01000005">
    <property type="protein sequence ID" value="RIJ24254.1"/>
    <property type="molecule type" value="Genomic_DNA"/>
</dbReference>
<dbReference type="OrthoDB" id="7615437at2"/>
<keyword evidence="2" id="KW-1185">Reference proteome</keyword>
<gene>
    <name evidence="1" type="ORF">D1224_08430</name>
</gene>
<comment type="caution">
    <text evidence="1">The sequence shown here is derived from an EMBL/GenBank/DDBJ whole genome shotgun (WGS) entry which is preliminary data.</text>
</comment>
<organism evidence="1 2">
    <name type="scientific">Henriciella barbarensis</name>
    <dbReference type="NCBI Taxonomy" id="86342"/>
    <lineage>
        <taxon>Bacteria</taxon>
        <taxon>Pseudomonadati</taxon>
        <taxon>Pseudomonadota</taxon>
        <taxon>Alphaproteobacteria</taxon>
        <taxon>Hyphomonadales</taxon>
        <taxon>Hyphomonadaceae</taxon>
        <taxon>Henriciella</taxon>
    </lineage>
</organism>
<reference evidence="1 2" key="1">
    <citation type="submission" date="2018-08" db="EMBL/GenBank/DDBJ databases">
        <title>Henriciella mobilis sp. nov., isolated from seawater.</title>
        <authorList>
            <person name="Cheng H."/>
            <person name="Wu Y.-H."/>
            <person name="Xu X.-W."/>
            <person name="Guo L.-L."/>
        </authorList>
    </citation>
    <scope>NUCLEOTIDE SEQUENCE [LARGE SCALE GENOMIC DNA]</scope>
    <source>
        <strain evidence="1 2">CCUG66934</strain>
    </source>
</reference>
<dbReference type="RefSeq" id="WP_119379443.1">
    <property type="nucleotide sequence ID" value="NZ_QWGB01000005.1"/>
</dbReference>
<dbReference type="Proteomes" id="UP000265431">
    <property type="component" value="Unassembled WGS sequence"/>
</dbReference>
<evidence type="ECO:0000313" key="1">
    <source>
        <dbReference type="EMBL" id="RIJ24254.1"/>
    </source>
</evidence>
<evidence type="ECO:0000313" key="2">
    <source>
        <dbReference type="Proteomes" id="UP000265431"/>
    </source>
</evidence>
<sequence length="559" mass="59949">MFSRPVQALLLAASISLGAEAQIRSSGLDDVNAWNTTFLSRGERALTDRFWISSDPDFLLELMQSLDVETMSEPERDLLSRALRSPSVAPRGEGSGKLQTMRLELLAALNERQAVSELGRQVDTLPEGIDPDAITSDNRLARGELGLVCDQMNPEAAEKFWLELRIICAIEGDNLAEAELALELAAIEEGADPWVTETAIAIIAESEERPDARLGSGLQVAFSELADLEVTPEALATARPDLAMAYANDRDNPLELRVLAARRAVTEGLLDAPQYRSLFVDYVSAPDFEPLSATEEAFFLLTQVEEAPVILRPGDLTALDPLVIKQELEAGEDETEAVVSLERRQIEALAAALEEARASDEGIATIASLFEDDLKRFPADAVEQEEALNFARAAMAVGNMSLASFWLDAAGVGAGDASYEVDLMRGYGLIMSRERNRATIERVAGNLVGEDASDAVRAQALSLFAVWAAFDVSLPVEARQALAAQVDEEEVQPSSGQIVAIEAAARNGAHGEALLLALNAVGGHPAELSSAGLQSVLSTLRRLGAEDEARELALATGGF</sequence>
<name>A0A399R185_9PROT</name>
<protein>
    <recommendedName>
        <fullName evidence="3">Antifreeze glycopeptide</fullName>
    </recommendedName>
</protein>
<accession>A0A399R185</accession>